<proteinExistence type="predicted"/>
<dbReference type="SUPFAM" id="SSF101898">
    <property type="entry name" value="NHL repeat"/>
    <property type="match status" value="1"/>
</dbReference>
<organism evidence="2 3">
    <name type="scientific">Corynebacterium pilosum</name>
    <dbReference type="NCBI Taxonomy" id="35756"/>
    <lineage>
        <taxon>Bacteria</taxon>
        <taxon>Bacillati</taxon>
        <taxon>Actinomycetota</taxon>
        <taxon>Actinomycetes</taxon>
        <taxon>Mycobacteriales</taxon>
        <taxon>Corynebacteriaceae</taxon>
        <taxon>Corynebacterium</taxon>
    </lineage>
</organism>
<dbReference type="EMBL" id="UFXQ01000001">
    <property type="protein sequence ID" value="STC68849.1"/>
    <property type="molecule type" value="Genomic_DNA"/>
</dbReference>
<reference evidence="2 3" key="1">
    <citation type="submission" date="2018-06" db="EMBL/GenBank/DDBJ databases">
        <authorList>
            <consortium name="Pathogen Informatics"/>
            <person name="Doyle S."/>
        </authorList>
    </citation>
    <scope>NUCLEOTIDE SEQUENCE [LARGE SCALE GENOMIC DNA]</scope>
    <source>
        <strain evidence="2 3">NCTC11862</strain>
    </source>
</reference>
<gene>
    <name evidence="2" type="ORF">NCTC11862_00625</name>
</gene>
<dbReference type="InterPro" id="IPR008557">
    <property type="entry name" value="PhoX"/>
</dbReference>
<sequence>MAFKGLNLLANPFQSSRSRLTCTYKCGNACFGECKNTTDNEYFGDMTRRNVLKAGGLSVVAVGGGAALAACSPAEENTAASSSAAGSSSSDAAPTSEAQVEHVSVEGMQFEPVAPNTTDDVTVPEGYEYSVLIAWGDPMFEGAPEFDINNQTAAAQEQQFGFNNDFLGLFEHPEDPNKMVYVCSHEYTTEPQMHPNYDVENPTEEQVNIGLAAHGQSILEVSKVEGTGELKAEFGPLNRRITGTTPMTFSGPAAGSDLLKTKEDPTGNRVLGTLNNCAGGVTPWGTYLSGEENIDQYWTNSNALDGRNKEYADRIGVAEEGQSERAWELYHDRFDMAKEPNEINRFGYIVEIDPMNPDSTPVKHTLLGRFKHEAGNTHIADDGRAVVYMGDDERFEYIYKFVTADKYIEGDREHNMKLMTAGTLYVASLEGNSPEDEIDGSGELPEDGQFDGTGTWHKLVTVDLDGNAESHIEGFTPEEVCVYTRLAADTVGATKMDRPEDFEQNPVTGKAYVALTNNKYRGATGDDAAKNEEDPTEYAPIKENKNGLVMEIDDAAQGTAEEFNWNLFLVCGDPEEAYTYFGGFDKEKVSPISCPDNVAFDNHGLLWISTDGNALGTHDGLYATNTEGDTRGELKCFLTVPADAETCGPHIDDERVLVNIQHPGEGDESTVENPSSHWPGGGDSKPRPAAVVVWKSDGGPIGIA</sequence>
<feature type="region of interest" description="Disordered" evidence="1">
    <location>
        <begin position="664"/>
        <end position="688"/>
    </location>
</feature>
<dbReference type="Proteomes" id="UP000254467">
    <property type="component" value="Unassembled WGS sequence"/>
</dbReference>
<accession>A0A376CL70</accession>
<evidence type="ECO:0000256" key="1">
    <source>
        <dbReference type="SAM" id="MobiDB-lite"/>
    </source>
</evidence>
<evidence type="ECO:0000313" key="3">
    <source>
        <dbReference type="Proteomes" id="UP000254467"/>
    </source>
</evidence>
<dbReference type="AlphaFoldDB" id="A0A376CL70"/>
<keyword evidence="3" id="KW-1185">Reference proteome</keyword>
<feature type="region of interest" description="Disordered" evidence="1">
    <location>
        <begin position="239"/>
        <end position="258"/>
    </location>
</feature>
<feature type="region of interest" description="Disordered" evidence="1">
    <location>
        <begin position="80"/>
        <end position="121"/>
    </location>
</feature>
<dbReference type="STRING" id="35756.GCA_001044155_00960"/>
<dbReference type="RefSeq" id="WP_026254255.1">
    <property type="nucleotide sequence ID" value="NZ_LDYD01000005.1"/>
</dbReference>
<protein>
    <submittedName>
        <fullName evidence="2">Predicted phosphatase</fullName>
    </submittedName>
</protein>
<name>A0A376CL70_9CORY</name>
<dbReference type="Pfam" id="PF05787">
    <property type="entry name" value="PhoX"/>
    <property type="match status" value="1"/>
</dbReference>
<dbReference type="PANTHER" id="PTHR35399">
    <property type="entry name" value="SLR8030 PROTEIN"/>
    <property type="match status" value="1"/>
</dbReference>
<dbReference type="PANTHER" id="PTHR35399:SF2">
    <property type="entry name" value="DUF839 DOMAIN-CONTAINING PROTEIN"/>
    <property type="match status" value="1"/>
</dbReference>
<feature type="compositionally biased region" description="Low complexity" evidence="1">
    <location>
        <begin position="80"/>
        <end position="98"/>
    </location>
</feature>
<dbReference type="OrthoDB" id="9801383at2"/>
<evidence type="ECO:0000313" key="2">
    <source>
        <dbReference type="EMBL" id="STC68849.1"/>
    </source>
</evidence>